<evidence type="ECO:0000256" key="1">
    <source>
        <dbReference type="ARBA" id="ARBA00004123"/>
    </source>
</evidence>
<feature type="domain" description="CCR4-NOT transcription complex subunit 1-like NOT1 connector" evidence="20">
    <location>
        <begin position="1588"/>
        <end position="1738"/>
    </location>
</feature>
<dbReference type="FunFam" id="1.25.40.840:FF:000001">
    <property type="entry name" value="Ccr4-not transcription complex subunit 1 isoform"/>
    <property type="match status" value="1"/>
</dbReference>
<evidence type="ECO:0000259" key="17">
    <source>
        <dbReference type="Pfam" id="PF16417"/>
    </source>
</evidence>
<feature type="domain" description="CCR4-NOT transcription complex subunit 1" evidence="15">
    <location>
        <begin position="1375"/>
        <end position="1522"/>
    </location>
</feature>
<dbReference type="InterPro" id="IPR032194">
    <property type="entry name" value="CNOT1_HEAT"/>
</dbReference>
<evidence type="ECO:0000259" key="16">
    <source>
        <dbReference type="Pfam" id="PF16415"/>
    </source>
</evidence>
<gene>
    <name evidence="21" type="primary">CNOT1</name>
</gene>
<evidence type="ECO:0000256" key="2">
    <source>
        <dbReference type="ARBA" id="ARBA00004496"/>
    </source>
</evidence>
<evidence type="ECO:0000313" key="22">
    <source>
        <dbReference type="Proteomes" id="UP000694413"/>
    </source>
</evidence>
<dbReference type="Pfam" id="PF23590">
    <property type="entry name" value="NOT1_connector"/>
    <property type="match status" value="1"/>
</dbReference>
<name>A0A8D2QFN6_ZONAL</name>
<evidence type="ECO:0000256" key="13">
    <source>
        <dbReference type="SAM" id="MobiDB-lite"/>
    </source>
</evidence>
<evidence type="ECO:0000259" key="14">
    <source>
        <dbReference type="Pfam" id="PF04054"/>
    </source>
</evidence>
<dbReference type="InterPro" id="IPR032191">
    <property type="entry name" value="CNOT1_CAF1_bind"/>
</dbReference>
<evidence type="ECO:0000256" key="3">
    <source>
        <dbReference type="ARBA" id="ARBA00022490"/>
    </source>
</evidence>
<dbReference type="InterPro" id="IPR040398">
    <property type="entry name" value="Not1"/>
</dbReference>
<evidence type="ECO:0000259" key="20">
    <source>
        <dbReference type="Pfam" id="PF23590"/>
    </source>
</evidence>
<dbReference type="FunFam" id="1.25.40.800:FF:000001">
    <property type="entry name" value="CCR4-NOT transcription complex subunit 1"/>
    <property type="match status" value="1"/>
</dbReference>
<evidence type="ECO:0000256" key="8">
    <source>
        <dbReference type="ARBA" id="ARBA00023163"/>
    </source>
</evidence>
<comment type="similarity">
    <text evidence="10">Belongs to the CNOT1 family.</text>
</comment>
<dbReference type="Gene3D" id="1.25.40.180">
    <property type="match status" value="1"/>
</dbReference>
<keyword evidence="8" id="KW-0804">Transcription</keyword>
<keyword evidence="4" id="KW-0678">Repressor</keyword>
<dbReference type="Gene3D" id="1.25.40.840">
    <property type="entry name" value="CCR4-NOT transcription complex subunit 1 TTP binding domain"/>
    <property type="match status" value="1"/>
</dbReference>
<sequence length="2307" mass="259510">MNLDSLSLALSQISYLVDNLTKKNYRASQQEIQHIVNRHGPEADRHLLRCLFSHVDFSGDGKSSGKDFHQTQFLIQECASLITKPNFISTLSYAIDNPLHYQKSLKPSPHLFAQLSKVIKLSKVQEVIFGLALLNSFSSDLRGFAAQFIKQKLPDLLRSYIDADVSGNQEGGFQDIAIEVLHLLLSHLLFGQKGAFGVGQEQIDAFLKTLRRDFPQERCPVVLAPLLYPEKRDILMDRILPDSGGIAKTMMESSLADFMQEVGYGFCASVEECRNIIMQFGVREVTAAQVARVLGMMARTHSGLTDGISLQSISAPGSGIWSDGKDKSDGSQAHTWNVEVLIDVLKELNPSLDFKVVTYELDHPGFQIRDSKGLHIVVFGIQRGLGMEVFPVNAIYRPWKHAEGQLSFIQHSLINPDIFCFADYPCHTVATDILKAPPEDDNREIATWKSLDLIESLLRLAEVGQYEQVKQLFSFPIKHCPDMLVLALLQINTSWHTLRHELISTLMPIFLGNHPNSAIILHYAWHGQGQSPSIRQLIMHAMAEWYMRGEQYDQAKLSRILDVAQDLKALSMLLNGTPFAFVIDLAALASRREYLKLDKWLTDKIREHGEPFIQACMTFLKRRCPSILGGLAPEKDQPKSAQLPPETLATMLACLQACAGSVSQELSETILTMVANCSNVMNKARQPPPGVMPKGRPPSASSLDAISPVQIDSLAGMASLSLGGSAAPHTQSMQGFPPNLGSAFSTPQSPAKAFPPLSTQNQTTGFSGIGGLSSQLPVGGLTTGSLTGIGTGALGLPAVNNDPFVQRKLSTSGLNQPTFQQTDLSQVWPEANQHFSKEIDDEANSYFQRIYNHPPHPTMSVDEVLEMLQRFKDSNIKREREVFNCMLRNLFEEYRFFPQYPDKELHITACLFGGIIEKGLVTYMALGLALRYVLEALRKPFASKMYYFGIAALDRFKNRLKDYPQYCQHLASISHFIQFPHHLQEYIEYGQQSRDPPVKMQGSITTPGSIALAQAQAQAQVPAKAPLAGQVSTIVTTSTTTTVAKTITITRPTGVSFKKDVPPSINTTNIDTLLVATDQTERIVEPPENVQEKIAFIFNNLSQSNMTQKVEELKETVKEEFMPWVSQYLVMKRVSIEPNFHSLYSNFLDTLKNPEFNKMVLNETYRNIKVLLTSDKAAANFSDRSLLKNLGHWLGMITMAKNKPILHTDLDVKSLLLEAYVKGQQELLYVVPFVAKVLESSVRSVVFRPPNPWTMAIMNVLAELHQEHDLKLNLKFEIEVLCKNLALDINELKPGSLLKDKDRLKNLDEQLSAPKKDVKQPEELPPITTTSNSNKTATVPPQPQYSYHDINVYSLGGLAPHITLNPTIPLFQAHPQLKQCVRQAIERAVQDLVHPVVDRSIKIAMTTCEQIVRKDFALDSEESRMRVAAHHMMRNLTAGMAMITCREPLLMSIATNLKNSFATALRAASPQQRDMMEQAAAQLAQDNCELACCFIQKTAVEKAGPEMDKRLATEFELRKHARQEGRRYCDPVVLTYQAERMPEQIRLKVGGVDPKQLAVYEEFARNVPGFLPTNDLTQPTGFLAQPMKAVEGLLDATSGADADLLLRYRECHLLVLKALQDGRAYGSPWCNKQITRCLIECRDEYKYNVEAVELLIRNHLVNMQQYDLHLAQSMENGLNYMAVAFAMQLVKILLVDERSVAHVTEADLFHTIETLMRINAHSRGNAPEGLPQLMEVVRSNYEAMIDRAHGGPNFMMHSGISQASEYDDPPGLREKAEYLLREWVNLYHSAAAGRDSTKAFSAFVGQVELLERKMHQQGILKTDDLITRFFRLCTEMCVEISYRALAEQQHNPAANPTMIRAKCYHNLDAFVRLIALLVKHSGEATNTVTKINLLNKVLGIVVGVLLQDHDVRQSEFQQLPYHRIFIMLLLELNAPEHVLETINFQTLTAFCNTFHILRPTKAPGFVYAWLELISHRIFIARMLAHTPQQKGWPMYAQLLIDLFKYLAPFLRNVELTKPMQILYKGTLRVLLVLLHDFPEFLCDYHYGFCDVIPPNCIQLRNLILSAFPRNMRLPDPFTPNLKVDMLSEINIAPRILTNFTGVMPPQFKKDLDSYLKTRSPVTFLSDLRSNLQVSNEPGNRYNIQLINALVLYVGTQAIAHIHNKGSTPSMSTITHSAHMDIFQNLAVDLDTEGRYLFLNAIANQLRYPNSHTHYFSCTMLYLFAEANTEAIQEQITRVLLERLIVNRPHPWGLLITFIELIKNPAFKFWNHEFVHCAPEIEKLFQSVAQCCMGQKQAQQVMEGTGAS</sequence>
<dbReference type="GO" id="GO:0005634">
    <property type="term" value="C:nucleus"/>
    <property type="evidence" value="ECO:0007669"/>
    <property type="project" value="UniProtKB-SubCell"/>
</dbReference>
<dbReference type="Pfam" id="PF16415">
    <property type="entry name" value="CNOT1_CAF1_bind"/>
    <property type="match status" value="1"/>
</dbReference>
<keyword evidence="7" id="KW-0943">RNA-mediated gene silencing</keyword>
<dbReference type="Gene3D" id="1.25.40.800">
    <property type="match status" value="1"/>
</dbReference>
<evidence type="ECO:0000256" key="12">
    <source>
        <dbReference type="ARBA" id="ARBA00071432"/>
    </source>
</evidence>
<protein>
    <recommendedName>
        <fullName evidence="12">CCR4-NOT transcription complex subunit 1</fullName>
    </recommendedName>
    <alternativeName>
        <fullName evidence="11">CCR4-associated factor 1</fullName>
    </alternativeName>
</protein>
<dbReference type="GO" id="GO:0000932">
    <property type="term" value="C:P-body"/>
    <property type="evidence" value="ECO:0007669"/>
    <property type="project" value="TreeGrafter"/>
</dbReference>
<dbReference type="GO" id="GO:0000288">
    <property type="term" value="P:nuclear-transcribed mRNA catabolic process, deadenylation-dependent decay"/>
    <property type="evidence" value="ECO:0007669"/>
    <property type="project" value="TreeGrafter"/>
</dbReference>
<dbReference type="Pfam" id="PF12842">
    <property type="entry name" value="DUF3819"/>
    <property type="match status" value="1"/>
</dbReference>
<evidence type="ECO:0000259" key="18">
    <source>
        <dbReference type="Pfam" id="PF16418"/>
    </source>
</evidence>
<feature type="domain" description="CCR4-NOT transcription complex subunit 1 HEAT repeat" evidence="18">
    <location>
        <begin position="500"/>
        <end position="656"/>
    </location>
</feature>
<evidence type="ECO:0000256" key="9">
    <source>
        <dbReference type="ARBA" id="ARBA00023242"/>
    </source>
</evidence>
<keyword evidence="9" id="KW-0539">Nucleus</keyword>
<evidence type="ECO:0000256" key="7">
    <source>
        <dbReference type="ARBA" id="ARBA00023158"/>
    </source>
</evidence>
<feature type="region of interest" description="Disordered" evidence="13">
    <location>
        <begin position="724"/>
        <end position="759"/>
    </location>
</feature>
<dbReference type="Gene3D" id="1.25.40.790">
    <property type="match status" value="1"/>
</dbReference>
<dbReference type="GO" id="GO:0060090">
    <property type="term" value="F:molecular adaptor activity"/>
    <property type="evidence" value="ECO:0007669"/>
    <property type="project" value="TreeGrafter"/>
</dbReference>
<proteinExistence type="inferred from homology"/>
<comment type="subcellular location">
    <subcellularLocation>
        <location evidence="2">Cytoplasm</location>
    </subcellularLocation>
    <subcellularLocation>
        <location evidence="1">Nucleus</location>
    </subcellularLocation>
</comment>
<keyword evidence="5" id="KW-0810">Translation regulation</keyword>
<feature type="domain" description="CCR4-NOT transcription complex subunit 1 TTP binding" evidence="17">
    <location>
        <begin position="816"/>
        <end position="997"/>
    </location>
</feature>
<dbReference type="Pfam" id="PF16417">
    <property type="entry name" value="CNOT1_TTP_bind"/>
    <property type="match status" value="1"/>
</dbReference>
<keyword evidence="3" id="KW-0963">Cytoplasm</keyword>
<reference evidence="21" key="2">
    <citation type="submission" date="2025-09" db="UniProtKB">
        <authorList>
            <consortium name="Ensembl"/>
        </authorList>
    </citation>
    <scope>IDENTIFICATION</scope>
</reference>
<dbReference type="InterPro" id="IPR055104">
    <property type="entry name" value="CNOT1_1st"/>
</dbReference>
<dbReference type="Pfam" id="PF16418">
    <property type="entry name" value="CNOT1_HEAT"/>
    <property type="match status" value="1"/>
</dbReference>
<keyword evidence="22" id="KW-1185">Reference proteome</keyword>
<dbReference type="Pfam" id="PF22940">
    <property type="entry name" value="CNOT1_1st"/>
    <property type="match status" value="1"/>
</dbReference>
<dbReference type="FunFam" id="1.25.40.180:FF:000005">
    <property type="entry name" value="Ccr4-not transcription complex subunit 1 isoform"/>
    <property type="match status" value="1"/>
</dbReference>
<evidence type="ECO:0000256" key="6">
    <source>
        <dbReference type="ARBA" id="ARBA00023015"/>
    </source>
</evidence>
<evidence type="ECO:0000313" key="21">
    <source>
        <dbReference type="Ensembl" id="ENSZALP00000013339.1"/>
    </source>
</evidence>
<evidence type="ECO:0000256" key="4">
    <source>
        <dbReference type="ARBA" id="ARBA00022491"/>
    </source>
</evidence>
<dbReference type="PANTHER" id="PTHR13162">
    <property type="entry name" value="CCR4-NOT TRANSCRIPTION COMPLEX"/>
    <property type="match status" value="1"/>
</dbReference>
<dbReference type="Pfam" id="PF04054">
    <property type="entry name" value="Not1"/>
    <property type="match status" value="1"/>
</dbReference>
<evidence type="ECO:0000256" key="5">
    <source>
        <dbReference type="ARBA" id="ARBA00022845"/>
    </source>
</evidence>
<feature type="domain" description="CCR4-NOT transcription complex subunit 1 CAF1-binding" evidence="16">
    <location>
        <begin position="1083"/>
        <end position="1306"/>
    </location>
</feature>
<dbReference type="InterPro" id="IPR032193">
    <property type="entry name" value="CNOT1_TTP_bind"/>
</dbReference>
<feature type="domain" description="CCR4-NOT transcription complex subunit 1 N-terminal" evidence="19">
    <location>
        <begin position="30"/>
        <end position="227"/>
    </location>
</feature>
<dbReference type="CDD" id="cd20710">
    <property type="entry name" value="NOT1_connector"/>
    <property type="match status" value="1"/>
</dbReference>
<feature type="compositionally biased region" description="Polar residues" evidence="13">
    <location>
        <begin position="1327"/>
        <end position="1339"/>
    </location>
</feature>
<keyword evidence="6" id="KW-0805">Transcription regulation</keyword>
<dbReference type="InterPro" id="IPR024557">
    <property type="entry name" value="CNOT1_dom_4"/>
</dbReference>
<dbReference type="InterPro" id="IPR007196">
    <property type="entry name" value="CCR4-Not_Not1_C"/>
</dbReference>
<dbReference type="GO" id="GO:0031047">
    <property type="term" value="P:regulatory ncRNA-mediated gene silencing"/>
    <property type="evidence" value="ECO:0007669"/>
    <property type="project" value="UniProtKB-KW"/>
</dbReference>
<dbReference type="GO" id="GO:0030015">
    <property type="term" value="C:CCR4-NOT core complex"/>
    <property type="evidence" value="ECO:0007669"/>
    <property type="project" value="InterPro"/>
</dbReference>
<evidence type="ECO:0000259" key="15">
    <source>
        <dbReference type="Pfam" id="PF12842"/>
    </source>
</evidence>
<evidence type="ECO:0000256" key="11">
    <source>
        <dbReference type="ARBA" id="ARBA00032531"/>
    </source>
</evidence>
<feature type="region of interest" description="Disordered" evidence="13">
    <location>
        <begin position="1310"/>
        <end position="1341"/>
    </location>
</feature>
<dbReference type="InterPro" id="IPR055454">
    <property type="entry name" value="CNOT1-like_NOT1_connector"/>
</dbReference>
<feature type="domain" description="CCR4-Not complex component Not1 C-terminal" evidence="14">
    <location>
        <begin position="1929"/>
        <end position="2288"/>
    </location>
</feature>
<dbReference type="InterPro" id="IPR038535">
    <property type="entry name" value="CNOT1_TTP_bind_sf"/>
</dbReference>
<accession>A0A8D2QFN6</accession>
<dbReference type="GO" id="GO:0017148">
    <property type="term" value="P:negative regulation of translation"/>
    <property type="evidence" value="ECO:0007669"/>
    <property type="project" value="InterPro"/>
</dbReference>
<dbReference type="Ensembl" id="ENSZALT00000018186.1">
    <property type="protein sequence ID" value="ENSZALP00000013339.1"/>
    <property type="gene ID" value="ENSZALG00000007798.1"/>
</dbReference>
<organism evidence="21 22">
    <name type="scientific">Zonotrichia albicollis</name>
    <name type="common">White-throated sparrow</name>
    <name type="synonym">Fringilla albicollis</name>
    <dbReference type="NCBI Taxonomy" id="44394"/>
    <lineage>
        <taxon>Eukaryota</taxon>
        <taxon>Metazoa</taxon>
        <taxon>Chordata</taxon>
        <taxon>Craniata</taxon>
        <taxon>Vertebrata</taxon>
        <taxon>Euteleostomi</taxon>
        <taxon>Archelosauria</taxon>
        <taxon>Archosauria</taxon>
        <taxon>Dinosauria</taxon>
        <taxon>Saurischia</taxon>
        <taxon>Theropoda</taxon>
        <taxon>Coelurosauria</taxon>
        <taxon>Aves</taxon>
        <taxon>Neognathae</taxon>
        <taxon>Neoaves</taxon>
        <taxon>Telluraves</taxon>
        <taxon>Australaves</taxon>
        <taxon>Passeriformes</taxon>
        <taxon>Passerellidae</taxon>
        <taxon>Zonotrichia</taxon>
    </lineage>
</organism>
<evidence type="ECO:0000256" key="10">
    <source>
        <dbReference type="ARBA" id="ARBA00025717"/>
    </source>
</evidence>
<dbReference type="FunFam" id="1.25.40.790:FF:000001">
    <property type="entry name" value="Ccr4-not transcription complex subunit 1 isoform"/>
    <property type="match status" value="1"/>
</dbReference>
<feature type="compositionally biased region" description="Basic and acidic residues" evidence="13">
    <location>
        <begin position="1310"/>
        <end position="1322"/>
    </location>
</feature>
<dbReference type="Proteomes" id="UP000694413">
    <property type="component" value="Unassembled WGS sequence"/>
</dbReference>
<reference evidence="21" key="1">
    <citation type="submission" date="2025-08" db="UniProtKB">
        <authorList>
            <consortium name="Ensembl"/>
        </authorList>
    </citation>
    <scope>IDENTIFICATION</scope>
</reference>
<evidence type="ECO:0000259" key="19">
    <source>
        <dbReference type="Pfam" id="PF22940"/>
    </source>
</evidence>
<dbReference type="PANTHER" id="PTHR13162:SF8">
    <property type="entry name" value="CCR4-NOT TRANSCRIPTION COMPLEX SUBUNIT 1"/>
    <property type="match status" value="1"/>
</dbReference>